<dbReference type="OrthoDB" id="87618at2"/>
<dbReference type="GO" id="GO:0033178">
    <property type="term" value="C:proton-transporting two-sector ATPase complex, catalytic domain"/>
    <property type="evidence" value="ECO:0007669"/>
    <property type="project" value="InterPro"/>
</dbReference>
<proteinExistence type="inferred from homology"/>
<sequence length="184" mass="21294">MSHLDNLMKEIMQQATKEAEEVLEKAKLESSKFSEIEEGKAEKKNREILQKAEMEGSAKKEKMLSNAKLRARDMVLFAKQGIVTNVLNRVLEKLENLDEERYLEFVGNRIKQIKEPDDTIEVLLTKGMKQKVGKEVFGYKVSEETVSSGCSIKVGELFYNNEFTTLLDFYKEDLEKEILERIFT</sequence>
<dbReference type="InterPro" id="IPR002842">
    <property type="entry name" value="ATPase_V1_Esu"/>
</dbReference>
<name>A0A017H5Q2_9FUSO</name>
<protein>
    <submittedName>
        <fullName evidence="4">ATP synthase</fullName>
    </submittedName>
</protein>
<keyword evidence="2" id="KW-0813">Transport</keyword>
<comment type="caution">
    <text evidence="4">The sequence shown here is derived from an EMBL/GenBank/DDBJ whole genome shotgun (WGS) entry which is preliminary data.</text>
</comment>
<comment type="similarity">
    <text evidence="1">Belongs to the V-ATPase E subunit family.</text>
</comment>
<dbReference type="GO" id="GO:0046961">
    <property type="term" value="F:proton-transporting ATPase activity, rotational mechanism"/>
    <property type="evidence" value="ECO:0007669"/>
    <property type="project" value="InterPro"/>
</dbReference>
<dbReference type="Proteomes" id="UP000031184">
    <property type="component" value="Unassembled WGS sequence"/>
</dbReference>
<dbReference type="Gene3D" id="1.20.5.620">
    <property type="entry name" value="F1F0 ATP synthase subunit B, membrane domain"/>
    <property type="match status" value="1"/>
</dbReference>
<evidence type="ECO:0000256" key="3">
    <source>
        <dbReference type="ARBA" id="ARBA00023065"/>
    </source>
</evidence>
<evidence type="ECO:0000256" key="1">
    <source>
        <dbReference type="ARBA" id="ARBA00005901"/>
    </source>
</evidence>
<dbReference type="Pfam" id="PF01991">
    <property type="entry name" value="vATP-synt_E"/>
    <property type="match status" value="1"/>
</dbReference>
<organism evidence="4 5">
    <name type="scientific">Fusobacterium necrophorum subsp. funduliforme B35</name>
    <dbReference type="NCBI Taxonomy" id="1226633"/>
    <lineage>
        <taxon>Bacteria</taxon>
        <taxon>Fusobacteriati</taxon>
        <taxon>Fusobacteriota</taxon>
        <taxon>Fusobacteriia</taxon>
        <taxon>Fusobacteriales</taxon>
        <taxon>Fusobacteriaceae</taxon>
        <taxon>Fusobacterium</taxon>
    </lineage>
</organism>
<evidence type="ECO:0000313" key="5">
    <source>
        <dbReference type="Proteomes" id="UP000031184"/>
    </source>
</evidence>
<evidence type="ECO:0000256" key="2">
    <source>
        <dbReference type="ARBA" id="ARBA00022448"/>
    </source>
</evidence>
<keyword evidence="3" id="KW-0406">Ion transport</keyword>
<dbReference type="PATRIC" id="fig|1226633.4.peg.225"/>
<accession>A0A017H5Q2</accession>
<reference evidence="4 5" key="1">
    <citation type="submission" date="2013-08" db="EMBL/GenBank/DDBJ databases">
        <title>An opportunistic ruminal bacterium that causes liver abscesses in cattle.</title>
        <authorList>
            <person name="Benahmed F.H."/>
            <person name="Rasmussen M."/>
            <person name="Harbottle H."/>
            <person name="Soppet D."/>
            <person name="Nagaraja T.G."/>
            <person name="Davidson M."/>
        </authorList>
    </citation>
    <scope>NUCLEOTIDE SEQUENCE [LARGE SCALE GENOMIC DNA]</scope>
    <source>
        <strain evidence="4 5">B35</strain>
    </source>
</reference>
<gene>
    <name evidence="4" type="ORF">C095_01135</name>
</gene>
<evidence type="ECO:0000313" key="4">
    <source>
        <dbReference type="EMBL" id="KID50279.1"/>
    </source>
</evidence>
<dbReference type="RefSeq" id="WP_005956921.1">
    <property type="nucleotide sequence ID" value="NZ_AOJP01000009.1"/>
</dbReference>
<dbReference type="AlphaFoldDB" id="A0A017H5Q2"/>
<dbReference type="SUPFAM" id="SSF160527">
    <property type="entry name" value="V-type ATPase subunit E-like"/>
    <property type="match status" value="1"/>
</dbReference>
<dbReference type="EMBL" id="AUZI01000007">
    <property type="protein sequence ID" value="KID50279.1"/>
    <property type="molecule type" value="Genomic_DNA"/>
</dbReference>